<organism evidence="1 2">
    <name type="scientific">Pseudomonas cannabina</name>
    <dbReference type="NCBI Taxonomy" id="86840"/>
    <lineage>
        <taxon>Bacteria</taxon>
        <taxon>Pseudomonadati</taxon>
        <taxon>Pseudomonadota</taxon>
        <taxon>Gammaproteobacteria</taxon>
        <taxon>Pseudomonadales</taxon>
        <taxon>Pseudomonadaceae</taxon>
        <taxon>Pseudomonas</taxon>
    </lineage>
</organism>
<sequence>AKYFNGISAADGVVFPWGGERIVGAKAKEVAGTTKNNLPVLFDGEFATKQLLGVAMTPGGKQINFHAADRMVNPPKGREPMTILEVEDFIDTADKIREALIYSIFRPCNALEALIYLGATAGF</sequence>
<dbReference type="AlphaFoldDB" id="A0A0N8QV38"/>
<gene>
    <name evidence="1" type="ORF">ALO81_03611</name>
</gene>
<accession>A0A0N8QV38</accession>
<feature type="non-terminal residue" evidence="1">
    <location>
        <position position="1"/>
    </location>
</feature>
<name>A0A0N8QV38_PSECA</name>
<comment type="caution">
    <text evidence="1">The sequence shown here is derived from an EMBL/GenBank/DDBJ whole genome shotgun (WGS) entry which is preliminary data.</text>
</comment>
<proteinExistence type="predicted"/>
<dbReference type="PATRIC" id="fig|86840.3.peg.5253"/>
<dbReference type="Proteomes" id="UP000050564">
    <property type="component" value="Unassembled WGS sequence"/>
</dbReference>
<protein>
    <submittedName>
        <fullName evidence="1">Uncharacterized protein</fullName>
    </submittedName>
</protein>
<reference evidence="1 2" key="1">
    <citation type="submission" date="2015-09" db="EMBL/GenBank/DDBJ databases">
        <title>Genome announcement of multiple Pseudomonas syringae strains.</title>
        <authorList>
            <person name="Thakur S."/>
            <person name="Wang P.W."/>
            <person name="Gong Y."/>
            <person name="Weir B.S."/>
            <person name="Guttman D.S."/>
        </authorList>
    </citation>
    <scope>NUCLEOTIDE SEQUENCE [LARGE SCALE GENOMIC DNA]</scope>
    <source>
        <strain evidence="1 2">ICMP2823</strain>
    </source>
</reference>
<evidence type="ECO:0000313" key="2">
    <source>
        <dbReference type="Proteomes" id="UP000050564"/>
    </source>
</evidence>
<evidence type="ECO:0000313" key="1">
    <source>
        <dbReference type="EMBL" id="KPW66110.1"/>
    </source>
</evidence>
<dbReference type="EMBL" id="LJPX01000566">
    <property type="protein sequence ID" value="KPW66110.1"/>
    <property type="molecule type" value="Genomic_DNA"/>
</dbReference>